<feature type="domain" description="Butirosin biosynthesis protein H N-terminal" evidence="1">
    <location>
        <begin position="22"/>
        <end position="147"/>
    </location>
</feature>
<dbReference type="RefSeq" id="WP_173142018.1">
    <property type="nucleotide sequence ID" value="NZ_CBCSGW010000003.1"/>
</dbReference>
<dbReference type="InterPro" id="IPR026935">
    <property type="entry name" value="BtrH_N"/>
</dbReference>
<reference evidence="2 3" key="1">
    <citation type="submission" date="2020-01" db="EMBL/GenBank/DDBJ databases">
        <title>Kibdelosporangium persica a novel Actinomycetes from a hot desert in Iran.</title>
        <authorList>
            <person name="Safaei N."/>
            <person name="Zaburannyi N."/>
            <person name="Mueller R."/>
            <person name="Wink J."/>
        </authorList>
    </citation>
    <scope>NUCLEOTIDE SEQUENCE [LARGE SCALE GENOMIC DNA]</scope>
    <source>
        <strain evidence="2 3">4NS15</strain>
    </source>
</reference>
<proteinExistence type="predicted"/>
<evidence type="ECO:0000313" key="3">
    <source>
        <dbReference type="Proteomes" id="UP000763557"/>
    </source>
</evidence>
<name>A0ABX2FHH3_9PSEU</name>
<dbReference type="Pfam" id="PF14399">
    <property type="entry name" value="BtrH_N"/>
    <property type="match status" value="1"/>
</dbReference>
<keyword evidence="3" id="KW-1185">Reference proteome</keyword>
<evidence type="ECO:0000259" key="1">
    <source>
        <dbReference type="Pfam" id="PF14399"/>
    </source>
</evidence>
<organism evidence="2 3">
    <name type="scientific">Kibdelosporangium persicum</name>
    <dbReference type="NCBI Taxonomy" id="2698649"/>
    <lineage>
        <taxon>Bacteria</taxon>
        <taxon>Bacillati</taxon>
        <taxon>Actinomycetota</taxon>
        <taxon>Actinomycetes</taxon>
        <taxon>Pseudonocardiales</taxon>
        <taxon>Pseudonocardiaceae</taxon>
        <taxon>Kibdelosporangium</taxon>
    </lineage>
</organism>
<dbReference type="Proteomes" id="UP000763557">
    <property type="component" value="Unassembled WGS sequence"/>
</dbReference>
<protein>
    <submittedName>
        <fullName evidence="2">Butirosin biosynthesis protein H, N-terminal</fullName>
    </submittedName>
</protein>
<evidence type="ECO:0000313" key="2">
    <source>
        <dbReference type="EMBL" id="NRN70854.1"/>
    </source>
</evidence>
<accession>A0ABX2FHH3</accession>
<comment type="caution">
    <text evidence="2">The sequence shown here is derived from an EMBL/GenBank/DDBJ whole genome shotgun (WGS) entry which is preliminary data.</text>
</comment>
<gene>
    <name evidence="2" type="ORF">GC106_81280</name>
</gene>
<sequence length="348" mass="38085">MTGVQQAPTDRVIQHWYRDHVSCLQSTLASLLIREGEDPLGALGLSWEFRHLPGDVRPEEFYWPCARDGDLVGSLLPYHRAGSVWRTAPDTDPLVALETALAGNRLPIVAVDNYHLPFRPAYQDVHSAHLIIVYGIDRVAGEVLVSDAMPPAYHGPLAIADLLRSWTSVNPREQEAFFSGVHIDGRWLDVTLGTPFPPLTPARLGEAMAANLARFDSDGPDRAGLRGLAEFGTELVAAARNGDRATVEEAYPFGWGMQAQAALHGELLRDRGVQWRNPVLAEAGRRVEQVAHAWTPVRVCAAYGRADPRAWAGDLAHRTARLRRAHEEALAAIEQAMATLNDGSGEIG</sequence>
<dbReference type="EMBL" id="JAAATY010000046">
    <property type="protein sequence ID" value="NRN70854.1"/>
    <property type="molecule type" value="Genomic_DNA"/>
</dbReference>